<dbReference type="GO" id="GO:0005509">
    <property type="term" value="F:calcium ion binding"/>
    <property type="evidence" value="ECO:0007669"/>
    <property type="project" value="InterPro"/>
</dbReference>
<keyword evidence="3" id="KW-0732">Signal</keyword>
<evidence type="ECO:0000259" key="4">
    <source>
        <dbReference type="PROSITE" id="PS50222"/>
    </source>
</evidence>
<name>A0A6M4H252_9PROT</name>
<dbReference type="AlphaFoldDB" id="A0A6M4H252"/>
<accession>A0A6M4H252</accession>
<protein>
    <recommendedName>
        <fullName evidence="4">EF-hand domain-containing protein</fullName>
    </recommendedName>
</protein>
<organism evidence="5 6">
    <name type="scientific">Usitatibacter rugosus</name>
    <dbReference type="NCBI Taxonomy" id="2732067"/>
    <lineage>
        <taxon>Bacteria</taxon>
        <taxon>Pseudomonadati</taxon>
        <taxon>Pseudomonadota</taxon>
        <taxon>Betaproteobacteria</taxon>
        <taxon>Nitrosomonadales</taxon>
        <taxon>Usitatibacteraceae</taxon>
        <taxon>Usitatibacter</taxon>
    </lineage>
</organism>
<evidence type="ECO:0000313" key="6">
    <source>
        <dbReference type="Proteomes" id="UP000501534"/>
    </source>
</evidence>
<dbReference type="InterPro" id="IPR018247">
    <property type="entry name" value="EF_Hand_1_Ca_BS"/>
</dbReference>
<keyword evidence="6" id="KW-1185">Reference proteome</keyword>
<evidence type="ECO:0000313" key="5">
    <source>
        <dbReference type="EMBL" id="QJR12664.1"/>
    </source>
</evidence>
<evidence type="ECO:0000256" key="1">
    <source>
        <dbReference type="ARBA" id="ARBA00022723"/>
    </source>
</evidence>
<feature type="domain" description="EF-hand" evidence="4">
    <location>
        <begin position="119"/>
        <end position="154"/>
    </location>
</feature>
<gene>
    <name evidence="5" type="ORF">DSM104443_03756</name>
</gene>
<dbReference type="EMBL" id="CP053069">
    <property type="protein sequence ID" value="QJR12664.1"/>
    <property type="molecule type" value="Genomic_DNA"/>
</dbReference>
<feature type="signal peptide" evidence="3">
    <location>
        <begin position="1"/>
        <end position="34"/>
    </location>
</feature>
<dbReference type="RefSeq" id="WP_171095053.1">
    <property type="nucleotide sequence ID" value="NZ_CP053069.1"/>
</dbReference>
<keyword evidence="1" id="KW-0479">Metal-binding</keyword>
<dbReference type="KEGG" id="uru:DSM104443_03756"/>
<reference evidence="5 6" key="1">
    <citation type="submission" date="2020-04" db="EMBL/GenBank/DDBJ databases">
        <title>Usitatibacter rugosus gen. nov., sp. nov. and Usitatibacter palustris sp. nov., novel members of Usitatibacteraceae fam. nov. within the order Nitrosomonadales isolated from soil.</title>
        <authorList>
            <person name="Huber K.J."/>
            <person name="Neumann-Schaal M."/>
            <person name="Geppert A."/>
            <person name="Luckner M."/>
            <person name="Wanner G."/>
            <person name="Overmann J."/>
        </authorList>
    </citation>
    <scope>NUCLEOTIDE SEQUENCE [LARGE SCALE GENOMIC DNA]</scope>
    <source>
        <strain evidence="5 6">0125_3</strain>
    </source>
</reference>
<feature type="domain" description="EF-hand" evidence="4">
    <location>
        <begin position="56"/>
        <end position="91"/>
    </location>
</feature>
<dbReference type="InterPro" id="IPR011992">
    <property type="entry name" value="EF-hand-dom_pair"/>
</dbReference>
<dbReference type="PROSITE" id="PS00018">
    <property type="entry name" value="EF_HAND_1"/>
    <property type="match status" value="2"/>
</dbReference>
<dbReference type="Proteomes" id="UP000501534">
    <property type="component" value="Chromosome"/>
</dbReference>
<dbReference type="SMART" id="SM00054">
    <property type="entry name" value="EFh"/>
    <property type="match status" value="2"/>
</dbReference>
<dbReference type="SUPFAM" id="SSF47473">
    <property type="entry name" value="EF-hand"/>
    <property type="match status" value="1"/>
</dbReference>
<proteinExistence type="predicted"/>
<dbReference type="Pfam" id="PF13202">
    <property type="entry name" value="EF-hand_5"/>
    <property type="match status" value="3"/>
</dbReference>
<evidence type="ECO:0000256" key="2">
    <source>
        <dbReference type="ARBA" id="ARBA00022737"/>
    </source>
</evidence>
<sequence length="155" mass="16578">MRKQSPATWQSKWNRVGTRVALVASSLAAGVSLAGSDMSSFKAMDANGDGKVSMEEHTAAAKKMFDTMDANHDGKVTAAEMDAAHEQVTGRKAAAGEKTSAEKIRAIDKNNNGELSAGEHEAGSKRMFDVMDTNHDGFLSQAELDKAHAQLLKKK</sequence>
<dbReference type="PANTHER" id="PTHR10827:SF98">
    <property type="entry name" value="45 KDA CALCIUM-BINDING PROTEIN"/>
    <property type="match status" value="1"/>
</dbReference>
<dbReference type="InterPro" id="IPR002048">
    <property type="entry name" value="EF_hand_dom"/>
</dbReference>
<evidence type="ECO:0000256" key="3">
    <source>
        <dbReference type="SAM" id="SignalP"/>
    </source>
</evidence>
<dbReference type="PANTHER" id="PTHR10827">
    <property type="entry name" value="RETICULOCALBIN"/>
    <property type="match status" value="1"/>
</dbReference>
<dbReference type="PROSITE" id="PS50222">
    <property type="entry name" value="EF_HAND_2"/>
    <property type="match status" value="2"/>
</dbReference>
<dbReference type="Gene3D" id="1.10.238.10">
    <property type="entry name" value="EF-hand"/>
    <property type="match status" value="3"/>
</dbReference>
<feature type="chain" id="PRO_5026735739" description="EF-hand domain-containing protein" evidence="3">
    <location>
        <begin position="35"/>
        <end position="155"/>
    </location>
</feature>
<keyword evidence="2" id="KW-0677">Repeat</keyword>